<name>A0A8S1S7L3_PAROT</name>
<evidence type="ECO:0000313" key="1">
    <source>
        <dbReference type="EMBL" id="CAD8135310.1"/>
    </source>
</evidence>
<keyword evidence="2" id="KW-1185">Reference proteome</keyword>
<accession>A0A8S1S7L3</accession>
<proteinExistence type="predicted"/>
<protein>
    <submittedName>
        <fullName evidence="1">Uncharacterized protein</fullName>
    </submittedName>
</protein>
<dbReference type="Proteomes" id="UP000683925">
    <property type="component" value="Unassembled WGS sequence"/>
</dbReference>
<dbReference type="EMBL" id="CAJJDP010000005">
    <property type="protein sequence ID" value="CAD8135310.1"/>
    <property type="molecule type" value="Genomic_DNA"/>
</dbReference>
<organism evidence="1 2">
    <name type="scientific">Paramecium octaurelia</name>
    <dbReference type="NCBI Taxonomy" id="43137"/>
    <lineage>
        <taxon>Eukaryota</taxon>
        <taxon>Sar</taxon>
        <taxon>Alveolata</taxon>
        <taxon>Ciliophora</taxon>
        <taxon>Intramacronucleata</taxon>
        <taxon>Oligohymenophorea</taxon>
        <taxon>Peniculida</taxon>
        <taxon>Parameciidae</taxon>
        <taxon>Paramecium</taxon>
    </lineage>
</organism>
<comment type="caution">
    <text evidence="1">The sequence shown here is derived from an EMBL/GenBank/DDBJ whole genome shotgun (WGS) entry which is preliminary data.</text>
</comment>
<gene>
    <name evidence="1" type="ORF">POCTA_138.1.T0060323</name>
</gene>
<reference evidence="1" key="1">
    <citation type="submission" date="2021-01" db="EMBL/GenBank/DDBJ databases">
        <authorList>
            <consortium name="Genoscope - CEA"/>
            <person name="William W."/>
        </authorList>
    </citation>
    <scope>NUCLEOTIDE SEQUENCE</scope>
</reference>
<dbReference type="AlphaFoldDB" id="A0A8S1S7L3"/>
<sequence length="79" mass="9296">MNWHSKFRQAISQTCLLAAQTKIISNIGEKIQIKSINQNVAVIKNTLKGKFYVGRHFWVNSFDQKMNIFLFQFNLNDIY</sequence>
<evidence type="ECO:0000313" key="2">
    <source>
        <dbReference type="Proteomes" id="UP000683925"/>
    </source>
</evidence>